<dbReference type="InterPro" id="IPR003540">
    <property type="entry name" value="ADP-ribosyltransferase"/>
</dbReference>
<name>A0A385D492_9CAUD</name>
<evidence type="ECO:0000313" key="4">
    <source>
        <dbReference type="Proteomes" id="UP000261846"/>
    </source>
</evidence>
<dbReference type="GO" id="GO:0006508">
    <property type="term" value="P:proteolysis"/>
    <property type="evidence" value="ECO:0007669"/>
    <property type="project" value="UniProtKB-KW"/>
</dbReference>
<reference evidence="3 4" key="1">
    <citation type="submission" date="2018-07" db="EMBL/GenBank/DDBJ databases">
        <authorList>
            <person name="Bray K.S."/>
            <person name="Carr Z.A."/>
            <person name="Cox A."/>
            <person name="Croney S.M."/>
            <person name="Francisco T.J."/>
            <person name="Gragg K.N."/>
            <person name="Gress-Byrd C.M."/>
            <person name="Holcomb E.R."/>
            <person name="Justice T.A."/>
            <person name="Latham E.D."/>
            <person name="Lovell F.C."/>
            <person name="Miller H.N."/>
            <person name="Quesada C."/>
            <person name="Radey J."/>
            <person name="Robinson P.M."/>
            <person name="Scott K.N."/>
            <person name="Smith C.E."/>
            <person name="Stamey B.D."/>
            <person name="Stanley G.P."/>
            <person name="Suchonic E.A."/>
            <person name="Taylor K.N."/>
            <person name="Weindel N.A."/>
            <person name="Wiseman B.T."/>
            <person name="Eckardt M.A."/>
            <person name="Gainey M.D."/>
            <person name="Wallen J.R."/>
            <person name="Garlena R.A."/>
            <person name="Russell D.A."/>
            <person name="Pope W.H."/>
            <person name="Jacobs-Sera D."/>
            <person name="Hatfull G.F."/>
        </authorList>
    </citation>
    <scope>NUCLEOTIDE SEQUENCE [LARGE SCALE GENOMIC DNA]</scope>
</reference>
<dbReference type="GeneID" id="54999079"/>
<sequence length="471" mass="52132">MPTIPTGQMERELRQLYLRWLRGLTYETGDISYKVDQFARWSTELIEEQGGRTAMMGALAGFPAPAKLDLSPHIGTIYSDMKQAAIQAGIVAGLNSTDVARQMFNAGMDKSFNRLNRLARTETVSAYWKNAWDSVADLPALVMVWGSEDGPRTCPWCRERDGLVMDSSNLRDHPNGRCTPIPMLRSQVDYRGSINSNGDIYMDPRWAKGSKKINTVDDVIADNRQAKTIMNRATSPEVKTKDIQDLVSRGKLSKADGDTLLSSLKTTSPAKPPVKSVPKAPASSTAQFEARQPWPNATEKDLPFNRAQFVKSERAVRSYVQLGYENINAVLRGGRPLSEKMSEIVSDLKALTASRTTKDLTLHRGMLDFDFLGPQFRKEGFDPTLLVGKSFQDKGFISTSYGGSSALEELGDLPIQMEILAPKGTRGSLINNDREREFLLDADSTFTVLDAVRDAAGVLRVRVALTKQGRS</sequence>
<evidence type="ECO:0000256" key="1">
    <source>
        <dbReference type="SAM" id="MobiDB-lite"/>
    </source>
</evidence>
<dbReference type="GO" id="GO:0005576">
    <property type="term" value="C:extracellular region"/>
    <property type="evidence" value="ECO:0007669"/>
    <property type="project" value="InterPro"/>
</dbReference>
<dbReference type="KEGG" id="vg:54999079"/>
<keyword evidence="4" id="KW-1185">Reference proteome</keyword>
<dbReference type="Gene3D" id="3.90.176.10">
    <property type="entry name" value="Toxin ADP-ribosyltransferase, Chain A, domain 1"/>
    <property type="match status" value="1"/>
</dbReference>
<evidence type="ECO:0000259" key="2">
    <source>
        <dbReference type="Pfam" id="PF03496"/>
    </source>
</evidence>
<dbReference type="SUPFAM" id="SSF56399">
    <property type="entry name" value="ADP-ribosylation"/>
    <property type="match status" value="1"/>
</dbReference>
<keyword evidence="3" id="KW-0645">Protease</keyword>
<keyword evidence="3" id="KW-0378">Hydrolase</keyword>
<dbReference type="RefSeq" id="YP_009808181.1">
    <property type="nucleotide sequence ID" value="NC_048038.1"/>
</dbReference>
<evidence type="ECO:0000313" key="3">
    <source>
        <dbReference type="EMBL" id="AXQ52869.1"/>
    </source>
</evidence>
<accession>A0A385D492</accession>
<feature type="domain" description="ADP ribosyltransferase" evidence="2">
    <location>
        <begin position="313"/>
        <end position="451"/>
    </location>
</feature>
<dbReference type="EMBL" id="MH697589">
    <property type="protein sequence ID" value="AXQ52869.1"/>
    <property type="molecule type" value="Genomic_DNA"/>
</dbReference>
<dbReference type="Proteomes" id="UP000261846">
    <property type="component" value="Segment"/>
</dbReference>
<gene>
    <name evidence="3" type="primary">5</name>
    <name evidence="3" type="ORF">SEA_NEFERTHENA_5</name>
</gene>
<feature type="region of interest" description="Disordered" evidence="1">
    <location>
        <begin position="262"/>
        <end position="290"/>
    </location>
</feature>
<feature type="compositionally biased region" description="Low complexity" evidence="1">
    <location>
        <begin position="273"/>
        <end position="284"/>
    </location>
</feature>
<organism evidence="3 4">
    <name type="scientific">Microbacterium phage Neferthena</name>
    <dbReference type="NCBI Taxonomy" id="2301539"/>
    <lineage>
        <taxon>Viruses</taxon>
        <taxon>Duplodnaviria</taxon>
        <taxon>Heunggongvirae</taxon>
        <taxon>Uroviricota</taxon>
        <taxon>Caudoviricetes</taxon>
        <taxon>Neferthenavirus</taxon>
        <taxon>Neferthenavirus neferthena</taxon>
    </lineage>
</organism>
<protein>
    <submittedName>
        <fullName evidence="3">Capsid maturation protease and MuF-like fusion protein</fullName>
    </submittedName>
</protein>
<proteinExistence type="predicted"/>
<dbReference type="GO" id="GO:0008233">
    <property type="term" value="F:peptidase activity"/>
    <property type="evidence" value="ECO:0007669"/>
    <property type="project" value="UniProtKB-KW"/>
</dbReference>
<dbReference type="Pfam" id="PF03496">
    <property type="entry name" value="ADPrib_exo_Tox"/>
    <property type="match status" value="1"/>
</dbReference>
<dbReference type="PROSITE" id="PS51996">
    <property type="entry name" value="TR_MART"/>
    <property type="match status" value="1"/>
</dbReference>